<evidence type="ECO:0000313" key="7">
    <source>
        <dbReference type="EMBL" id="VUZ53091.1"/>
    </source>
</evidence>
<dbReference type="GO" id="GO:0160148">
    <property type="term" value="F:tRNA pseudouridine(55) synthase activity"/>
    <property type="evidence" value="ECO:0007669"/>
    <property type="project" value="UniProtKB-EC"/>
</dbReference>
<dbReference type="AlphaFoldDB" id="A0A564Z0Q7"/>
<organism evidence="7 8">
    <name type="scientific">Hymenolepis diminuta</name>
    <name type="common">Rat tapeworm</name>
    <dbReference type="NCBI Taxonomy" id="6216"/>
    <lineage>
        <taxon>Eukaryota</taxon>
        <taxon>Metazoa</taxon>
        <taxon>Spiralia</taxon>
        <taxon>Lophotrochozoa</taxon>
        <taxon>Platyhelminthes</taxon>
        <taxon>Cestoda</taxon>
        <taxon>Eucestoda</taxon>
        <taxon>Cyclophyllidea</taxon>
        <taxon>Hymenolepididae</taxon>
        <taxon>Hymenolepis</taxon>
    </lineage>
</organism>
<accession>A0A564Z0Q7</accession>
<evidence type="ECO:0000259" key="6">
    <source>
        <dbReference type="Pfam" id="PF21238"/>
    </source>
</evidence>
<dbReference type="EC" id="5.4.99.25" evidence="2"/>
<dbReference type="InterPro" id="IPR048741">
    <property type="entry name" value="Pus10-like_C"/>
</dbReference>
<comment type="similarity">
    <text evidence="1">Belongs to the pseudouridine synthase Pus10 family.</text>
</comment>
<feature type="domain" description="Pus10-like C-terminal" evidence="6">
    <location>
        <begin position="307"/>
        <end position="478"/>
    </location>
</feature>
<dbReference type="Proteomes" id="UP000321570">
    <property type="component" value="Unassembled WGS sequence"/>
</dbReference>
<dbReference type="PANTHER" id="PTHR21568:SF0">
    <property type="entry name" value="TRNA PSEUDOURIDINE SYNTHASE PUS10"/>
    <property type="match status" value="1"/>
</dbReference>
<dbReference type="FunFam" id="3.30.70.2510:FF:000001">
    <property type="entry name" value="tRNA pseudouridine synthase Pus10"/>
    <property type="match status" value="1"/>
</dbReference>
<evidence type="ECO:0000256" key="3">
    <source>
        <dbReference type="ARBA" id="ARBA00022694"/>
    </source>
</evidence>
<reference evidence="7 8" key="1">
    <citation type="submission" date="2019-07" db="EMBL/GenBank/DDBJ databases">
        <authorList>
            <person name="Jastrzebski P J."/>
            <person name="Paukszto L."/>
            <person name="Jastrzebski P J."/>
        </authorList>
    </citation>
    <scope>NUCLEOTIDE SEQUENCE [LARGE SCALE GENOMIC DNA]</scope>
    <source>
        <strain evidence="7 8">WMS-il1</strain>
    </source>
</reference>
<dbReference type="SUPFAM" id="SSF55120">
    <property type="entry name" value="Pseudouridine synthase"/>
    <property type="match status" value="1"/>
</dbReference>
<dbReference type="PANTHER" id="PTHR21568">
    <property type="entry name" value="TRNA PSEUDOURIDINE SYNTHASE PUS10"/>
    <property type="match status" value="1"/>
</dbReference>
<name>A0A564Z0Q7_HYMDI</name>
<protein>
    <recommendedName>
        <fullName evidence="2">tRNA pseudouridine(55) synthase</fullName>
        <ecNumber evidence="2">5.4.99.25</ecNumber>
    </recommendedName>
</protein>
<evidence type="ECO:0000256" key="4">
    <source>
        <dbReference type="ARBA" id="ARBA00023235"/>
    </source>
</evidence>
<dbReference type="InterPro" id="IPR048742">
    <property type="entry name" value="Pus10_N_euk"/>
</dbReference>
<keyword evidence="3" id="KW-0819">tRNA processing</keyword>
<dbReference type="Gene3D" id="3.30.70.3190">
    <property type="match status" value="1"/>
</dbReference>
<sequence>MTESSIINEIVDRLQLCLPCRHRLLHGSSFHCFGFPPTLMESVSKAAGNDNTAICSLCLGLCDLFISNDTAVAVLSEIAKKVRESGIDFSTFQLNVSEPVNLALRDHAFWVYLRDQCRDPKSIELINILEEEAVSAKIVFRNLINERLSELFKKESISQTPLFSNFNTAPSWFDPATEQINLLVSFELPVVTDESDDCSRLVGALKKHSQPSKYNAQLCSGPDARRRAAKRRRRLAECETVEEGSGTPSPHRALVSRTALKKLISLLTDEQFLEDVINLEIEKTEGRKLPLIQLASVKVSRAGPLIVAGRYSKWSRVLPQTPWFIDGERKLDSSVEELISARITPVFGSSTTFTFVSSGREDIDVRCLGLGRPFALELSDYNRTLSSMLRSQVDQCGDRVTDGNVISDRANDLSWLADIVNKSTDGRVFVRDLQVVSAASSKASLKDGDVEKRKRYRALCWCPQGGLTPEKIRLLDTRLRELAKQSTNSEGSQSNLQWPPREATFEADLGAEVAYLTFGRFTIEQLTPIRVLHRRALIARKRDIIWFRLSDFTSNVLRKDAPFVLREFASQASVYPKEELFLLELCCEAGTYVKELVHGDLGRTQPSLSSLIDCPLDLIALDVIAVEQDWPPRIENTLVPWDLFLKHETSVMSNR</sequence>
<proteinExistence type="inferred from homology"/>
<feature type="domain" description="Pus10-like C-terminal" evidence="6">
    <location>
        <begin position="519"/>
        <end position="627"/>
    </location>
</feature>
<evidence type="ECO:0000256" key="2">
    <source>
        <dbReference type="ARBA" id="ARBA00012787"/>
    </source>
</evidence>
<evidence type="ECO:0000313" key="8">
    <source>
        <dbReference type="Proteomes" id="UP000321570"/>
    </source>
</evidence>
<dbReference type="InterPro" id="IPR020103">
    <property type="entry name" value="PsdUridine_synth_cat_dom_sf"/>
</dbReference>
<dbReference type="InterPro" id="IPR039894">
    <property type="entry name" value="Pus10-like"/>
</dbReference>
<feature type="domain" description="Pus10 N-terminal eukaryotes" evidence="5">
    <location>
        <begin position="55"/>
        <end position="158"/>
    </location>
</feature>
<keyword evidence="8" id="KW-1185">Reference proteome</keyword>
<dbReference type="Gene3D" id="3.30.70.2510">
    <property type="match status" value="1"/>
</dbReference>
<dbReference type="Pfam" id="PF21238">
    <property type="entry name" value="Pus10_C"/>
    <property type="match status" value="2"/>
</dbReference>
<keyword evidence="4" id="KW-0413">Isomerase</keyword>
<dbReference type="GO" id="GO:0003723">
    <property type="term" value="F:RNA binding"/>
    <property type="evidence" value="ECO:0007669"/>
    <property type="project" value="InterPro"/>
</dbReference>
<dbReference type="Pfam" id="PF21237">
    <property type="entry name" value="Pus10_N_euk"/>
    <property type="match status" value="1"/>
</dbReference>
<dbReference type="GO" id="GO:0031119">
    <property type="term" value="P:tRNA pseudouridine synthesis"/>
    <property type="evidence" value="ECO:0007669"/>
    <property type="project" value="TreeGrafter"/>
</dbReference>
<gene>
    <name evidence="7" type="ORF">WMSIL1_LOCUS11404</name>
</gene>
<evidence type="ECO:0000256" key="1">
    <source>
        <dbReference type="ARBA" id="ARBA00009652"/>
    </source>
</evidence>
<dbReference type="EMBL" id="CABIJS010000544">
    <property type="protein sequence ID" value="VUZ53091.1"/>
    <property type="molecule type" value="Genomic_DNA"/>
</dbReference>
<evidence type="ECO:0000259" key="5">
    <source>
        <dbReference type="Pfam" id="PF21237"/>
    </source>
</evidence>